<dbReference type="GO" id="GO:0003677">
    <property type="term" value="F:DNA binding"/>
    <property type="evidence" value="ECO:0007669"/>
    <property type="project" value="UniProtKB-KW"/>
</dbReference>
<evidence type="ECO:0000313" key="7">
    <source>
        <dbReference type="EMBL" id="AIF00454.1"/>
    </source>
</evidence>
<evidence type="ECO:0000256" key="1">
    <source>
        <dbReference type="ARBA" id="ARBA00007957"/>
    </source>
</evidence>
<keyword evidence="5" id="KW-0238">DNA-binding</keyword>
<evidence type="ECO:0000256" key="5">
    <source>
        <dbReference type="ARBA" id="ARBA00023125"/>
    </source>
</evidence>
<gene>
    <name evidence="7" type="primary">zur</name>
</gene>
<dbReference type="InterPro" id="IPR036388">
    <property type="entry name" value="WH-like_DNA-bd_sf"/>
</dbReference>
<organism evidence="7">
    <name type="scientific">uncultured marine group II/III euryarchaeote KM3_133_F10</name>
    <dbReference type="NCBI Taxonomy" id="1457864"/>
    <lineage>
        <taxon>Archaea</taxon>
        <taxon>Methanobacteriati</taxon>
        <taxon>Methanobacteriota</taxon>
        <taxon>environmental samples</taxon>
    </lineage>
</organism>
<keyword evidence="2" id="KW-0678">Repressor</keyword>
<keyword evidence="3" id="KW-0862">Zinc</keyword>
<keyword evidence="6" id="KW-0804">Transcription</keyword>
<dbReference type="SUPFAM" id="SSF46785">
    <property type="entry name" value="Winged helix' DNA-binding domain"/>
    <property type="match status" value="1"/>
</dbReference>
<sequence>MSNKELVFNIIKKSSKHLTAYEILDKLQKVKKTQPMTVYRALDSLIEEERIHKSNQIKTFMLCNHLHSKNHNTAIAICKKCGDTEELKSSLFESLFKKNNVKKYDFNTFNMEVLTTCKGCN</sequence>
<dbReference type="InterPro" id="IPR043135">
    <property type="entry name" value="Fur_C"/>
</dbReference>
<proteinExistence type="inferred from homology"/>
<dbReference type="AlphaFoldDB" id="A0A075G9Y7"/>
<dbReference type="GO" id="GO:0003700">
    <property type="term" value="F:DNA-binding transcription factor activity"/>
    <property type="evidence" value="ECO:0007669"/>
    <property type="project" value="InterPro"/>
</dbReference>
<dbReference type="Gene3D" id="1.10.10.10">
    <property type="entry name" value="Winged helix-like DNA-binding domain superfamily/Winged helix DNA-binding domain"/>
    <property type="match status" value="1"/>
</dbReference>
<dbReference type="Pfam" id="PF01475">
    <property type="entry name" value="FUR"/>
    <property type="match status" value="1"/>
</dbReference>
<comment type="similarity">
    <text evidence="1">Belongs to the Fur family.</text>
</comment>
<dbReference type="EMBL" id="KF900592">
    <property type="protein sequence ID" value="AIF00454.1"/>
    <property type="molecule type" value="Genomic_DNA"/>
</dbReference>
<dbReference type="InterPro" id="IPR002481">
    <property type="entry name" value="FUR"/>
</dbReference>
<evidence type="ECO:0000256" key="4">
    <source>
        <dbReference type="ARBA" id="ARBA00023015"/>
    </source>
</evidence>
<protein>
    <submittedName>
        <fullName evidence="7">Ferric-uptake regulator (Zur)</fullName>
    </submittedName>
</protein>
<evidence type="ECO:0000256" key="2">
    <source>
        <dbReference type="ARBA" id="ARBA00022491"/>
    </source>
</evidence>
<reference evidence="7" key="1">
    <citation type="journal article" date="2014" name="Genome Biol. Evol.">
        <title>Pangenome evidence for extensive interdomain horizontal transfer affecting lineage core and shell genes in uncultured planktonic thaumarchaeota and euryarchaeota.</title>
        <authorList>
            <person name="Deschamps P."/>
            <person name="Zivanovic Y."/>
            <person name="Moreira D."/>
            <person name="Rodriguez-Valera F."/>
            <person name="Lopez-Garcia P."/>
        </authorList>
    </citation>
    <scope>NUCLEOTIDE SEQUENCE</scope>
</reference>
<dbReference type="Gene3D" id="3.30.1490.190">
    <property type="match status" value="1"/>
</dbReference>
<accession>A0A075G9Y7</accession>
<evidence type="ECO:0000256" key="3">
    <source>
        <dbReference type="ARBA" id="ARBA00022833"/>
    </source>
</evidence>
<name>A0A075G9Y7_9EURY</name>
<evidence type="ECO:0000256" key="6">
    <source>
        <dbReference type="ARBA" id="ARBA00023163"/>
    </source>
</evidence>
<keyword evidence="4" id="KW-0805">Transcription regulation</keyword>
<dbReference type="InterPro" id="IPR036390">
    <property type="entry name" value="WH_DNA-bd_sf"/>
</dbReference>